<comment type="caution">
    <text evidence="1">The sequence shown here is derived from an EMBL/GenBank/DDBJ whole genome shotgun (WGS) entry which is preliminary data.</text>
</comment>
<keyword evidence="2" id="KW-1185">Reference proteome</keyword>
<proteinExistence type="predicted"/>
<accession>A0ACB8SXN7</accession>
<protein>
    <submittedName>
        <fullName evidence="1">Uncharacterized protein</fullName>
    </submittedName>
</protein>
<gene>
    <name evidence="1" type="ORF">BV25DRAFT_1806255</name>
</gene>
<evidence type="ECO:0000313" key="2">
    <source>
        <dbReference type="Proteomes" id="UP000814140"/>
    </source>
</evidence>
<organism evidence="1 2">
    <name type="scientific">Artomyces pyxidatus</name>
    <dbReference type="NCBI Taxonomy" id="48021"/>
    <lineage>
        <taxon>Eukaryota</taxon>
        <taxon>Fungi</taxon>
        <taxon>Dikarya</taxon>
        <taxon>Basidiomycota</taxon>
        <taxon>Agaricomycotina</taxon>
        <taxon>Agaricomycetes</taxon>
        <taxon>Russulales</taxon>
        <taxon>Auriscalpiaceae</taxon>
        <taxon>Artomyces</taxon>
    </lineage>
</organism>
<name>A0ACB8SXN7_9AGAM</name>
<reference evidence="1" key="2">
    <citation type="journal article" date="2022" name="New Phytol.">
        <title>Evolutionary transition to the ectomycorrhizal habit in the genomes of a hyperdiverse lineage of mushroom-forming fungi.</title>
        <authorList>
            <person name="Looney B."/>
            <person name="Miyauchi S."/>
            <person name="Morin E."/>
            <person name="Drula E."/>
            <person name="Courty P.E."/>
            <person name="Kohler A."/>
            <person name="Kuo A."/>
            <person name="LaButti K."/>
            <person name="Pangilinan J."/>
            <person name="Lipzen A."/>
            <person name="Riley R."/>
            <person name="Andreopoulos W."/>
            <person name="He G."/>
            <person name="Johnson J."/>
            <person name="Nolan M."/>
            <person name="Tritt A."/>
            <person name="Barry K.W."/>
            <person name="Grigoriev I.V."/>
            <person name="Nagy L.G."/>
            <person name="Hibbett D."/>
            <person name="Henrissat B."/>
            <person name="Matheny P.B."/>
            <person name="Labbe J."/>
            <person name="Martin F.M."/>
        </authorList>
    </citation>
    <scope>NUCLEOTIDE SEQUENCE</scope>
    <source>
        <strain evidence="1">HHB10654</strain>
    </source>
</reference>
<evidence type="ECO:0000313" key="1">
    <source>
        <dbReference type="EMBL" id="KAI0061008.1"/>
    </source>
</evidence>
<reference evidence="1" key="1">
    <citation type="submission" date="2021-03" db="EMBL/GenBank/DDBJ databases">
        <authorList>
            <consortium name="DOE Joint Genome Institute"/>
            <person name="Ahrendt S."/>
            <person name="Looney B.P."/>
            <person name="Miyauchi S."/>
            <person name="Morin E."/>
            <person name="Drula E."/>
            <person name="Courty P.E."/>
            <person name="Chicoki N."/>
            <person name="Fauchery L."/>
            <person name="Kohler A."/>
            <person name="Kuo A."/>
            <person name="Labutti K."/>
            <person name="Pangilinan J."/>
            <person name="Lipzen A."/>
            <person name="Riley R."/>
            <person name="Andreopoulos W."/>
            <person name="He G."/>
            <person name="Johnson J."/>
            <person name="Barry K.W."/>
            <person name="Grigoriev I.V."/>
            <person name="Nagy L."/>
            <person name="Hibbett D."/>
            <person name="Henrissat B."/>
            <person name="Matheny P.B."/>
            <person name="Labbe J."/>
            <person name="Martin F."/>
        </authorList>
    </citation>
    <scope>NUCLEOTIDE SEQUENCE</scope>
    <source>
        <strain evidence="1">HHB10654</strain>
    </source>
</reference>
<dbReference type="EMBL" id="MU277215">
    <property type="protein sequence ID" value="KAI0061008.1"/>
    <property type="molecule type" value="Genomic_DNA"/>
</dbReference>
<sequence>RTKTYTLSEKYKGDDFLITDKWSYYSSSDPTGGQVDYLSHSAAVKERLAYLEGSIAVLAVDNKTDLPLHKNRNSVRITSKKKYNNGLFIADFYQMPHGCSIWPAWWSVGPDWPNGGEIDIVENINLATNNQYTLHSGSGSSCTLAQPVHATGRVLGTQCMSAPDANAGCAIVDNDPRTFGHGFNAGGGGVFAHLWDSTGITFWHFARDEIPADITAGKPEPRSWPTPAAVFSSAGCDFYDHFYDHSLVLDTTLCGGYAGGANYPNSGCPGTCEEVVADKSNFDRALYIHCSICLGGGVLTITIFQMRKG</sequence>
<feature type="non-terminal residue" evidence="1">
    <location>
        <position position="1"/>
    </location>
</feature>
<dbReference type="Proteomes" id="UP000814140">
    <property type="component" value="Unassembled WGS sequence"/>
</dbReference>